<feature type="domain" description="N-acetyltransferase" evidence="2">
    <location>
        <begin position="70"/>
        <end position="252"/>
    </location>
</feature>
<keyword evidence="1" id="KW-0812">Transmembrane</keyword>
<dbReference type="InterPro" id="IPR016181">
    <property type="entry name" value="Acyl_CoA_acyltransferase"/>
</dbReference>
<proteinExistence type="predicted"/>
<keyword evidence="1" id="KW-1133">Transmembrane helix</keyword>
<evidence type="ECO:0000259" key="2">
    <source>
        <dbReference type="PROSITE" id="PS51186"/>
    </source>
</evidence>
<reference evidence="3 4" key="1">
    <citation type="submission" date="2015-08" db="EMBL/GenBank/DDBJ databases">
        <title>Next Generation Sequencing and Analysis of the Genome of Puccinia sorghi L Schw, the Causal Agent of Maize Common Rust.</title>
        <authorList>
            <person name="Rochi L."/>
            <person name="Burguener G."/>
            <person name="Darino M."/>
            <person name="Turjanski A."/>
            <person name="Kreff E."/>
            <person name="Dieguez M.J."/>
            <person name="Sacco F."/>
        </authorList>
    </citation>
    <scope>NUCLEOTIDE SEQUENCE [LARGE SCALE GENOMIC DNA]</scope>
    <source>
        <strain evidence="3 4">RO10H11247</strain>
    </source>
</reference>
<dbReference type="Pfam" id="PF00583">
    <property type="entry name" value="Acetyltransf_1"/>
    <property type="match status" value="1"/>
</dbReference>
<dbReference type="InterPro" id="IPR000182">
    <property type="entry name" value="GNAT_dom"/>
</dbReference>
<dbReference type="STRING" id="27349.A0A0L6UHB7"/>
<keyword evidence="4" id="KW-1185">Reference proteome</keyword>
<dbReference type="Gene3D" id="3.40.630.30">
    <property type="match status" value="1"/>
</dbReference>
<dbReference type="PROSITE" id="PS51186">
    <property type="entry name" value="GNAT"/>
    <property type="match status" value="1"/>
</dbReference>
<feature type="transmembrane region" description="Helical" evidence="1">
    <location>
        <begin position="185"/>
        <end position="204"/>
    </location>
</feature>
<evidence type="ECO:0000313" key="4">
    <source>
        <dbReference type="Proteomes" id="UP000037035"/>
    </source>
</evidence>
<organism evidence="3 4">
    <name type="scientific">Puccinia sorghi</name>
    <dbReference type="NCBI Taxonomy" id="27349"/>
    <lineage>
        <taxon>Eukaryota</taxon>
        <taxon>Fungi</taxon>
        <taxon>Dikarya</taxon>
        <taxon>Basidiomycota</taxon>
        <taxon>Pucciniomycotina</taxon>
        <taxon>Pucciniomycetes</taxon>
        <taxon>Pucciniales</taxon>
        <taxon>Pucciniaceae</taxon>
        <taxon>Puccinia</taxon>
    </lineage>
</organism>
<comment type="caution">
    <text evidence="3">The sequence shown here is derived from an EMBL/GenBank/DDBJ whole genome shotgun (WGS) entry which is preliminary data.</text>
</comment>
<dbReference type="AlphaFoldDB" id="A0A0L6UHB7"/>
<keyword evidence="1" id="KW-0472">Membrane</keyword>
<evidence type="ECO:0000256" key="1">
    <source>
        <dbReference type="SAM" id="Phobius"/>
    </source>
</evidence>
<name>A0A0L6UHB7_9BASI</name>
<evidence type="ECO:0000313" key="3">
    <source>
        <dbReference type="EMBL" id="KNZ47939.1"/>
    </source>
</evidence>
<dbReference type="GO" id="GO:0016747">
    <property type="term" value="F:acyltransferase activity, transferring groups other than amino-acyl groups"/>
    <property type="evidence" value="ECO:0007669"/>
    <property type="project" value="InterPro"/>
</dbReference>
<protein>
    <recommendedName>
        <fullName evidence="2">N-acetyltransferase domain-containing protein</fullName>
    </recommendedName>
</protein>
<dbReference type="EMBL" id="LAVV01011308">
    <property type="protein sequence ID" value="KNZ47939.1"/>
    <property type="molecule type" value="Genomic_DNA"/>
</dbReference>
<gene>
    <name evidence="3" type="ORF">VP01_602g2</name>
</gene>
<dbReference type="CDD" id="cd04301">
    <property type="entry name" value="NAT_SF"/>
    <property type="match status" value="1"/>
</dbReference>
<dbReference type="SUPFAM" id="SSF55729">
    <property type="entry name" value="Acyl-CoA N-acyltransferases (Nat)"/>
    <property type="match status" value="1"/>
</dbReference>
<dbReference type="PANTHER" id="PTHR43138:SF1">
    <property type="entry name" value="N-ACETYLTRANSFERASE ACA1"/>
    <property type="match status" value="1"/>
</dbReference>
<dbReference type="VEuPathDB" id="FungiDB:VP01_602g2"/>
<sequence>MSAYGQIKRNKIESISRLRPRTYTLPGPSASLTVFPFQDVLSPGRLALQHSDRLEPLWNHLSGLFDLIVAEGRTYPQEELLGLKGFKNYFLSHDIFIGVLDAFPSSRVTPDFPTFNQEEGFIDEEAETLSMMDLILGRPLEETIAGIYYVKPNYPGRSSHCCNAGFVVDPRHRGRKIGKTLARSFLHYAPILGLSLILTQLYIFRFEGTGYRASVFNLVYQNNLASIAIWDSLGFQRVGRIPKAGRLRSNIPSHPTDRGQSSEDEEYVDAIIYYKEFI</sequence>
<dbReference type="GO" id="GO:0005634">
    <property type="term" value="C:nucleus"/>
    <property type="evidence" value="ECO:0007669"/>
    <property type="project" value="TreeGrafter"/>
</dbReference>
<dbReference type="InterPro" id="IPR052742">
    <property type="entry name" value="Mito_N-acetyltransferase"/>
</dbReference>
<accession>A0A0L6UHB7</accession>
<dbReference type="PANTHER" id="PTHR43138">
    <property type="entry name" value="ACETYLTRANSFERASE, GNAT FAMILY"/>
    <property type="match status" value="1"/>
</dbReference>
<dbReference type="OrthoDB" id="10264707at2759"/>
<dbReference type="Proteomes" id="UP000037035">
    <property type="component" value="Unassembled WGS sequence"/>
</dbReference>